<gene>
    <name evidence="4" type="ORF">D7M11_22795</name>
</gene>
<proteinExistence type="predicted"/>
<dbReference type="AlphaFoldDB" id="A0A3B0C2B7"/>
<organism evidence="4 5">
    <name type="scientific">Paenibacillus ginsengarvi</name>
    <dbReference type="NCBI Taxonomy" id="400777"/>
    <lineage>
        <taxon>Bacteria</taxon>
        <taxon>Bacillati</taxon>
        <taxon>Bacillota</taxon>
        <taxon>Bacilli</taxon>
        <taxon>Bacillales</taxon>
        <taxon>Paenibacillaceae</taxon>
        <taxon>Paenibacillus</taxon>
    </lineage>
</organism>
<feature type="transmembrane region" description="Helical" evidence="2">
    <location>
        <begin position="195"/>
        <end position="212"/>
    </location>
</feature>
<feature type="transmembrane region" description="Helical" evidence="2">
    <location>
        <begin position="155"/>
        <end position="175"/>
    </location>
</feature>
<dbReference type="InterPro" id="IPR041489">
    <property type="entry name" value="PDZ_6"/>
</dbReference>
<dbReference type="PROSITE" id="PS50106">
    <property type="entry name" value="PDZ"/>
    <property type="match status" value="1"/>
</dbReference>
<feature type="transmembrane region" description="Helical" evidence="2">
    <location>
        <begin position="104"/>
        <end position="126"/>
    </location>
</feature>
<dbReference type="EMBL" id="RBAH01000018">
    <property type="protein sequence ID" value="RKN78901.1"/>
    <property type="molecule type" value="Genomic_DNA"/>
</dbReference>
<dbReference type="Pfam" id="PF17820">
    <property type="entry name" value="PDZ_6"/>
    <property type="match status" value="1"/>
</dbReference>
<name>A0A3B0C2B7_9BACL</name>
<evidence type="ECO:0000256" key="2">
    <source>
        <dbReference type="SAM" id="Phobius"/>
    </source>
</evidence>
<feature type="transmembrane region" description="Helical" evidence="2">
    <location>
        <begin position="271"/>
        <end position="291"/>
    </location>
</feature>
<feature type="transmembrane region" description="Helical" evidence="2">
    <location>
        <begin position="132"/>
        <end position="148"/>
    </location>
</feature>
<dbReference type="InterPro" id="IPR001478">
    <property type="entry name" value="PDZ"/>
</dbReference>
<dbReference type="InterPro" id="IPR036034">
    <property type="entry name" value="PDZ_sf"/>
</dbReference>
<dbReference type="SUPFAM" id="SSF50156">
    <property type="entry name" value="PDZ domain-like"/>
    <property type="match status" value="1"/>
</dbReference>
<keyword evidence="2" id="KW-0812">Transmembrane</keyword>
<feature type="compositionally biased region" description="Gly residues" evidence="1">
    <location>
        <begin position="1"/>
        <end position="10"/>
    </location>
</feature>
<evidence type="ECO:0000256" key="1">
    <source>
        <dbReference type="SAM" id="MobiDB-lite"/>
    </source>
</evidence>
<keyword evidence="2" id="KW-1133">Transmembrane helix</keyword>
<feature type="region of interest" description="Disordered" evidence="1">
    <location>
        <begin position="1"/>
        <end position="20"/>
    </location>
</feature>
<evidence type="ECO:0000313" key="4">
    <source>
        <dbReference type="EMBL" id="RKN78901.1"/>
    </source>
</evidence>
<keyword evidence="5" id="KW-1185">Reference proteome</keyword>
<keyword evidence="2" id="KW-0472">Membrane</keyword>
<feature type="transmembrane region" description="Helical" evidence="2">
    <location>
        <begin position="303"/>
        <end position="320"/>
    </location>
</feature>
<accession>A0A3B0C2B7</accession>
<feature type="transmembrane region" description="Helical" evidence="2">
    <location>
        <begin position="59"/>
        <end position="83"/>
    </location>
</feature>
<dbReference type="Proteomes" id="UP000282311">
    <property type="component" value="Unassembled WGS sequence"/>
</dbReference>
<dbReference type="SMART" id="SM00228">
    <property type="entry name" value="PDZ"/>
    <property type="match status" value="1"/>
</dbReference>
<reference evidence="4 5" key="1">
    <citation type="journal article" date="2007" name="Int. J. Syst. Evol. Microbiol.">
        <title>Paenibacillus ginsengarvi sp. nov., isolated from soil from ginseng cultivation.</title>
        <authorList>
            <person name="Yoon M.H."/>
            <person name="Ten L.N."/>
            <person name="Im W.T."/>
        </authorList>
    </citation>
    <scope>NUCLEOTIDE SEQUENCE [LARGE SCALE GENOMIC DNA]</scope>
    <source>
        <strain evidence="4 5">KCTC 13059</strain>
    </source>
</reference>
<protein>
    <submittedName>
        <fullName evidence="4">PDZ domain-containing protein</fullName>
    </submittedName>
</protein>
<evidence type="ECO:0000259" key="3">
    <source>
        <dbReference type="PROSITE" id="PS50106"/>
    </source>
</evidence>
<dbReference type="Gene3D" id="2.30.42.10">
    <property type="match status" value="1"/>
</dbReference>
<feature type="domain" description="PDZ" evidence="3">
    <location>
        <begin position="360"/>
        <end position="418"/>
    </location>
</feature>
<evidence type="ECO:0000313" key="5">
    <source>
        <dbReference type="Proteomes" id="UP000282311"/>
    </source>
</evidence>
<comment type="caution">
    <text evidence="4">The sequence shown here is derived from an EMBL/GenBank/DDBJ whole genome shotgun (WGS) entry which is preliminary data.</text>
</comment>
<feature type="transmembrane region" description="Helical" evidence="2">
    <location>
        <begin position="232"/>
        <end position="251"/>
    </location>
</feature>
<sequence length="478" mass="52027">MRLAEYGGGKSYSAAGNRPPSVEPIRKVRIIRPSFFLLFRRICKGAGSMEIAASLAHKALAALLQLAAQPFYYIGILFVLLQYRKQIVLERQLFSTRLHSMLDTAWKTVLWGIVAGMAASFVMAFIGATVPFGAILWIWALSALLALFRVRFICLAYSVGVLGVIKAILLTFPALAQLDGVGKWLAPIDQMPISSMFALVGLLHLLEAFFVYKQGAAMAMPVFIEGKRGRAIGGFQLQMYWPVPLLLLVPLQSGGVSAALPWTPLFGGEMWSAGWTFAALPIMLGFSDLTTTRLPVDKAKRSAGGLALYALAVLGLAAAVQQVSNLTMICSLAVIGLHEALMLWSKWREAAVPPFYVHNEQGLRILSVLPGSPAEEMGLMPGEIIDKANGVPVRTKDQLHEALRTTGAFCKLEVINTDGHTKFAQRALYAGEHHLLGVLLAPDENAKYVLVRRNIHWFSAAGRRKSALASSSDKGRSV</sequence>